<name>V7I1F6_9CLOT</name>
<protein>
    <submittedName>
        <fullName evidence="2">Uncharacterized protein</fullName>
    </submittedName>
</protein>
<keyword evidence="1" id="KW-1133">Transmembrane helix</keyword>
<dbReference type="AlphaFoldDB" id="V7I1F6"/>
<organism evidence="2 3">
    <name type="scientific">Youngiibacter fragilis 232.1</name>
    <dbReference type="NCBI Taxonomy" id="994573"/>
    <lineage>
        <taxon>Bacteria</taxon>
        <taxon>Bacillati</taxon>
        <taxon>Bacillota</taxon>
        <taxon>Clostridia</taxon>
        <taxon>Eubacteriales</taxon>
        <taxon>Clostridiaceae</taxon>
        <taxon>Youngiibacter</taxon>
    </lineage>
</organism>
<accession>V7I1F6</accession>
<keyword evidence="3" id="KW-1185">Reference proteome</keyword>
<comment type="caution">
    <text evidence="2">The sequence shown here is derived from an EMBL/GenBank/DDBJ whole genome shotgun (WGS) entry which is preliminary data.</text>
</comment>
<gene>
    <name evidence="2" type="ORF">T472_0219095</name>
</gene>
<evidence type="ECO:0000313" key="3">
    <source>
        <dbReference type="Proteomes" id="UP000017747"/>
    </source>
</evidence>
<feature type="transmembrane region" description="Helical" evidence="1">
    <location>
        <begin position="30"/>
        <end position="53"/>
    </location>
</feature>
<evidence type="ECO:0000256" key="1">
    <source>
        <dbReference type="SAM" id="Phobius"/>
    </source>
</evidence>
<dbReference type="EMBL" id="AXUN02000231">
    <property type="protein sequence ID" value="ETA79096.1"/>
    <property type="molecule type" value="Genomic_DNA"/>
</dbReference>
<keyword evidence="1" id="KW-0472">Membrane</keyword>
<evidence type="ECO:0000313" key="2">
    <source>
        <dbReference type="EMBL" id="ETA79096.1"/>
    </source>
</evidence>
<dbReference type="Proteomes" id="UP000017747">
    <property type="component" value="Unassembled WGS sequence"/>
</dbReference>
<feature type="transmembrane region" description="Helical" evidence="1">
    <location>
        <begin position="60"/>
        <end position="85"/>
    </location>
</feature>
<dbReference type="STRING" id="994573.T472_0219095"/>
<reference evidence="2 3" key="1">
    <citation type="journal article" date="2014" name="Genome Announc.">
        <title>Genome Sequence of Youngiibacter fragilis, the Type Strain of the Genus Youngiibacter.</title>
        <authorList>
            <person name="Wawrik C.B."/>
            <person name="Callaghan A.V."/>
            <person name="Stamps B.W."/>
            <person name="Wawrik B."/>
        </authorList>
    </citation>
    <scope>NUCLEOTIDE SEQUENCE [LARGE SCALE GENOMIC DNA]</scope>
    <source>
        <strain evidence="2 3">232.1</strain>
    </source>
</reference>
<keyword evidence="1" id="KW-0812">Transmembrane</keyword>
<proteinExistence type="predicted"/>
<sequence length="87" mass="9092">MLISALLISAVVMAMNMPYNLPFPAPRMEALIASLVAATFAGVGTICGAIALLQKDRGKSVIIAEALGILFFLAIFLALAFPGILWG</sequence>